<organism evidence="2 3">
    <name type="scientific">Racocetra fulgida</name>
    <dbReference type="NCBI Taxonomy" id="60492"/>
    <lineage>
        <taxon>Eukaryota</taxon>
        <taxon>Fungi</taxon>
        <taxon>Fungi incertae sedis</taxon>
        <taxon>Mucoromycota</taxon>
        <taxon>Glomeromycotina</taxon>
        <taxon>Glomeromycetes</taxon>
        <taxon>Diversisporales</taxon>
        <taxon>Gigasporaceae</taxon>
        <taxon>Racocetra</taxon>
    </lineage>
</organism>
<dbReference type="Proteomes" id="UP000789396">
    <property type="component" value="Unassembled WGS sequence"/>
</dbReference>
<comment type="caution">
    <text evidence="2">The sequence shown here is derived from an EMBL/GenBank/DDBJ whole genome shotgun (WGS) entry which is preliminary data.</text>
</comment>
<evidence type="ECO:0000313" key="2">
    <source>
        <dbReference type="EMBL" id="CAG8642821.1"/>
    </source>
</evidence>
<sequence>MQRDEMNQLLYYVAYLVSEQDVLLNNDMDATLSNNEDADDSQATIHQLLDVVITNESFIVADKFHDDSSNSSQENRPLSYLYAINNKTINIEQRMNILKQKQMYETLHGIYKILQEFADENDESDKSDQSDESSDNEYSQDNSSDKENDGSKNVEEEDLQAQSVSNHLIKQVKVMKRNKDGVKNVETWVIIRRIAIFEVFCKELQF</sequence>
<reference evidence="2" key="1">
    <citation type="submission" date="2021-06" db="EMBL/GenBank/DDBJ databases">
        <authorList>
            <person name="Kallberg Y."/>
            <person name="Tangrot J."/>
            <person name="Rosling A."/>
        </authorList>
    </citation>
    <scope>NUCLEOTIDE SEQUENCE</scope>
    <source>
        <strain evidence="2">IN212</strain>
    </source>
</reference>
<protein>
    <submittedName>
        <fullName evidence="2">18838_t:CDS:1</fullName>
    </submittedName>
</protein>
<feature type="region of interest" description="Disordered" evidence="1">
    <location>
        <begin position="120"/>
        <end position="160"/>
    </location>
</feature>
<evidence type="ECO:0000256" key="1">
    <source>
        <dbReference type="SAM" id="MobiDB-lite"/>
    </source>
</evidence>
<accession>A0A9N9GY42</accession>
<evidence type="ECO:0000313" key="3">
    <source>
        <dbReference type="Proteomes" id="UP000789396"/>
    </source>
</evidence>
<dbReference type="AlphaFoldDB" id="A0A9N9GY42"/>
<gene>
    <name evidence="2" type="ORF">RFULGI_LOCUS8144</name>
</gene>
<keyword evidence="3" id="KW-1185">Reference proteome</keyword>
<dbReference type="EMBL" id="CAJVPZ010012758">
    <property type="protein sequence ID" value="CAG8642821.1"/>
    <property type="molecule type" value="Genomic_DNA"/>
</dbReference>
<feature type="compositionally biased region" description="Basic and acidic residues" evidence="1">
    <location>
        <begin position="143"/>
        <end position="154"/>
    </location>
</feature>
<name>A0A9N9GY42_9GLOM</name>
<proteinExistence type="predicted"/>
<dbReference type="OrthoDB" id="2334074at2759"/>